<dbReference type="PANTHER" id="PTHR40267:SF1">
    <property type="entry name" value="BLR3294 PROTEIN"/>
    <property type="match status" value="1"/>
</dbReference>
<gene>
    <name evidence="1" type="ORF">GP644_12285</name>
</gene>
<reference evidence="1 2" key="1">
    <citation type="submission" date="2019-12" db="EMBL/GenBank/DDBJ databases">
        <authorList>
            <person name="Zhang Y.-J."/>
        </authorList>
    </citation>
    <scope>NUCLEOTIDE SEQUENCE [LARGE SCALE GENOMIC DNA]</scope>
    <source>
        <strain evidence="1 2">H18S-6</strain>
    </source>
</reference>
<dbReference type="InterPro" id="IPR053714">
    <property type="entry name" value="Iso_Racemase_Enz_sf"/>
</dbReference>
<proteinExistence type="predicted"/>
<name>A0A6A4RK51_9RHOB</name>
<dbReference type="Pfam" id="PF17645">
    <property type="entry name" value="Amdase"/>
    <property type="match status" value="1"/>
</dbReference>
<organism evidence="1 2">
    <name type="scientific">Parasedimentitalea maritima</name>
    <dbReference type="NCBI Taxonomy" id="2578117"/>
    <lineage>
        <taxon>Bacteria</taxon>
        <taxon>Pseudomonadati</taxon>
        <taxon>Pseudomonadota</taxon>
        <taxon>Alphaproteobacteria</taxon>
        <taxon>Rhodobacterales</taxon>
        <taxon>Paracoccaceae</taxon>
        <taxon>Parasedimentitalea</taxon>
    </lineage>
</organism>
<dbReference type="InterPro" id="IPR026286">
    <property type="entry name" value="MaiA/AMDase"/>
</dbReference>
<accession>A0A6A4RK51</accession>
<dbReference type="EMBL" id="WSFO01000006">
    <property type="protein sequence ID" value="KAE9629778.1"/>
    <property type="molecule type" value="Genomic_DNA"/>
</dbReference>
<dbReference type="PANTHER" id="PTHR40267">
    <property type="entry name" value="BLR3294 PROTEIN"/>
    <property type="match status" value="1"/>
</dbReference>
<protein>
    <submittedName>
        <fullName evidence="1">Asp/Glu racemase</fullName>
    </submittedName>
</protein>
<dbReference type="PIRSF" id="PIRSF015736">
    <property type="entry name" value="MI"/>
    <property type="match status" value="1"/>
</dbReference>
<evidence type="ECO:0000313" key="2">
    <source>
        <dbReference type="Proteomes" id="UP000441586"/>
    </source>
</evidence>
<sequence>MNLDFETDEGIGTRATLGVIVLETDETLEPEFARMTDLEGVALYHSRIPMVSEIRPDTLAQMEADLPASARLLPPSLPFDVIGYGCTSASSVIGSENVARSVRTVFPNARVTDPLAAIIAAGKRLGIERLGFVTPYVPEVSERMRGRLEEGGFEIAAFGSFEEGDDRVVARITEQSILAAAVQVAQTALCEAVVIACTNLRCLSVIPEIEARTGIPVFSSNQALAWHMLRLAGVEDQRPAFGRLFA</sequence>
<comment type="caution">
    <text evidence="1">The sequence shown here is derived from an EMBL/GenBank/DDBJ whole genome shotgun (WGS) entry which is preliminary data.</text>
</comment>
<dbReference type="AlphaFoldDB" id="A0A6A4RK51"/>
<dbReference type="Gene3D" id="3.40.50.12500">
    <property type="match status" value="1"/>
</dbReference>
<evidence type="ECO:0000313" key="1">
    <source>
        <dbReference type="EMBL" id="KAE9629778.1"/>
    </source>
</evidence>
<dbReference type="Proteomes" id="UP000441586">
    <property type="component" value="Unassembled WGS sequence"/>
</dbReference>
<dbReference type="RefSeq" id="WP_158979823.1">
    <property type="nucleotide sequence ID" value="NZ_WSFO01000006.1"/>
</dbReference>